<reference evidence="2 3" key="1">
    <citation type="journal article" date="2019" name="Commun. Biol.">
        <title>The bagworm genome reveals a unique fibroin gene that provides high tensile strength.</title>
        <authorList>
            <person name="Kono N."/>
            <person name="Nakamura H."/>
            <person name="Ohtoshi R."/>
            <person name="Tomita M."/>
            <person name="Numata K."/>
            <person name="Arakawa K."/>
        </authorList>
    </citation>
    <scope>NUCLEOTIDE SEQUENCE [LARGE SCALE GENOMIC DNA]</scope>
</reference>
<name>A0A4C1X471_EUMVA</name>
<evidence type="ECO:0000313" key="2">
    <source>
        <dbReference type="EMBL" id="GBP57097.1"/>
    </source>
</evidence>
<feature type="region of interest" description="Disordered" evidence="1">
    <location>
        <begin position="51"/>
        <end position="105"/>
    </location>
</feature>
<sequence length="120" mass="12698">MKVIVGRTKVIVFERRESTTECDILIESAKVEQVKEFVYLDSVFTNDGKHDKDIEKGVNAGRSYRSITASDPATAEGDGSSSGDHDVDAALGTPALDAGGSVRIDPPLGTDDAGLCVLEV</sequence>
<dbReference type="Proteomes" id="UP000299102">
    <property type="component" value="Unassembled WGS sequence"/>
</dbReference>
<dbReference type="OrthoDB" id="425681at2759"/>
<proteinExistence type="predicted"/>
<dbReference type="AlphaFoldDB" id="A0A4C1X471"/>
<accession>A0A4C1X471</accession>
<protein>
    <submittedName>
        <fullName evidence="2">Uncharacterized protein</fullName>
    </submittedName>
</protein>
<keyword evidence="3" id="KW-1185">Reference proteome</keyword>
<evidence type="ECO:0000256" key="1">
    <source>
        <dbReference type="SAM" id="MobiDB-lite"/>
    </source>
</evidence>
<evidence type="ECO:0000313" key="3">
    <source>
        <dbReference type="Proteomes" id="UP000299102"/>
    </source>
</evidence>
<dbReference type="EMBL" id="BGZK01000708">
    <property type="protein sequence ID" value="GBP57097.1"/>
    <property type="molecule type" value="Genomic_DNA"/>
</dbReference>
<gene>
    <name evidence="2" type="ORF">EVAR_36765_1</name>
</gene>
<comment type="caution">
    <text evidence="2">The sequence shown here is derived from an EMBL/GenBank/DDBJ whole genome shotgun (WGS) entry which is preliminary data.</text>
</comment>
<organism evidence="2 3">
    <name type="scientific">Eumeta variegata</name>
    <name type="common">Bagworm moth</name>
    <name type="synonym">Eumeta japonica</name>
    <dbReference type="NCBI Taxonomy" id="151549"/>
    <lineage>
        <taxon>Eukaryota</taxon>
        <taxon>Metazoa</taxon>
        <taxon>Ecdysozoa</taxon>
        <taxon>Arthropoda</taxon>
        <taxon>Hexapoda</taxon>
        <taxon>Insecta</taxon>
        <taxon>Pterygota</taxon>
        <taxon>Neoptera</taxon>
        <taxon>Endopterygota</taxon>
        <taxon>Lepidoptera</taxon>
        <taxon>Glossata</taxon>
        <taxon>Ditrysia</taxon>
        <taxon>Tineoidea</taxon>
        <taxon>Psychidae</taxon>
        <taxon>Oiketicinae</taxon>
        <taxon>Eumeta</taxon>
    </lineage>
</organism>